<feature type="compositionally biased region" description="Polar residues" evidence="1">
    <location>
        <begin position="1"/>
        <end position="11"/>
    </location>
</feature>
<organism evidence="3 4">
    <name type="scientific">Dichotomopilus funicola</name>
    <dbReference type="NCBI Taxonomy" id="1934379"/>
    <lineage>
        <taxon>Eukaryota</taxon>
        <taxon>Fungi</taxon>
        <taxon>Dikarya</taxon>
        <taxon>Ascomycota</taxon>
        <taxon>Pezizomycotina</taxon>
        <taxon>Sordariomycetes</taxon>
        <taxon>Sordariomycetidae</taxon>
        <taxon>Sordariales</taxon>
        <taxon>Chaetomiaceae</taxon>
        <taxon>Dichotomopilus</taxon>
    </lineage>
</organism>
<reference evidence="3" key="1">
    <citation type="journal article" date="2023" name="Mol. Phylogenet. Evol.">
        <title>Genome-scale phylogeny and comparative genomics of the fungal order Sordariales.</title>
        <authorList>
            <person name="Hensen N."/>
            <person name="Bonometti L."/>
            <person name="Westerberg I."/>
            <person name="Brannstrom I.O."/>
            <person name="Guillou S."/>
            <person name="Cros-Aarteil S."/>
            <person name="Calhoun S."/>
            <person name="Haridas S."/>
            <person name="Kuo A."/>
            <person name="Mondo S."/>
            <person name="Pangilinan J."/>
            <person name="Riley R."/>
            <person name="LaButti K."/>
            <person name="Andreopoulos B."/>
            <person name="Lipzen A."/>
            <person name="Chen C."/>
            <person name="Yan M."/>
            <person name="Daum C."/>
            <person name="Ng V."/>
            <person name="Clum A."/>
            <person name="Steindorff A."/>
            <person name="Ohm R.A."/>
            <person name="Martin F."/>
            <person name="Silar P."/>
            <person name="Natvig D.O."/>
            <person name="Lalanne C."/>
            <person name="Gautier V."/>
            <person name="Ament-Velasquez S.L."/>
            <person name="Kruys A."/>
            <person name="Hutchinson M.I."/>
            <person name="Powell A.J."/>
            <person name="Barry K."/>
            <person name="Miller A.N."/>
            <person name="Grigoriev I.V."/>
            <person name="Debuchy R."/>
            <person name="Gladieux P."/>
            <person name="Hiltunen Thoren M."/>
            <person name="Johannesson H."/>
        </authorList>
    </citation>
    <scope>NUCLEOTIDE SEQUENCE</scope>
    <source>
        <strain evidence="3">CBS 141.50</strain>
    </source>
</reference>
<dbReference type="RefSeq" id="XP_062641262.1">
    <property type="nucleotide sequence ID" value="XM_062779156.1"/>
</dbReference>
<feature type="domain" description="N-acetyltransferase" evidence="2">
    <location>
        <begin position="49"/>
        <end position="229"/>
    </location>
</feature>
<evidence type="ECO:0000313" key="3">
    <source>
        <dbReference type="EMBL" id="KAK4147891.1"/>
    </source>
</evidence>
<evidence type="ECO:0000313" key="4">
    <source>
        <dbReference type="Proteomes" id="UP001302676"/>
    </source>
</evidence>
<feature type="region of interest" description="Disordered" evidence="1">
    <location>
        <begin position="1"/>
        <end position="21"/>
    </location>
</feature>
<dbReference type="PROSITE" id="PS51186">
    <property type="entry name" value="GNAT"/>
    <property type="match status" value="1"/>
</dbReference>
<accession>A0AAN6ZSZ0</accession>
<dbReference type="GeneID" id="87815769"/>
<dbReference type="PANTHER" id="PTHR43792">
    <property type="entry name" value="GNAT FAMILY, PUTATIVE (AFU_ORTHOLOGUE AFUA_3G00765)-RELATED-RELATED"/>
    <property type="match status" value="1"/>
</dbReference>
<dbReference type="Proteomes" id="UP001302676">
    <property type="component" value="Unassembled WGS sequence"/>
</dbReference>
<reference evidence="3" key="2">
    <citation type="submission" date="2023-05" db="EMBL/GenBank/DDBJ databases">
        <authorList>
            <consortium name="Lawrence Berkeley National Laboratory"/>
            <person name="Steindorff A."/>
            <person name="Hensen N."/>
            <person name="Bonometti L."/>
            <person name="Westerberg I."/>
            <person name="Brannstrom I.O."/>
            <person name="Guillou S."/>
            <person name="Cros-Aarteil S."/>
            <person name="Calhoun S."/>
            <person name="Haridas S."/>
            <person name="Kuo A."/>
            <person name="Mondo S."/>
            <person name="Pangilinan J."/>
            <person name="Riley R."/>
            <person name="Labutti K."/>
            <person name="Andreopoulos B."/>
            <person name="Lipzen A."/>
            <person name="Chen C."/>
            <person name="Yanf M."/>
            <person name="Daum C."/>
            <person name="Ng V."/>
            <person name="Clum A."/>
            <person name="Ohm R."/>
            <person name="Martin F."/>
            <person name="Silar P."/>
            <person name="Natvig D."/>
            <person name="Lalanne C."/>
            <person name="Gautier V."/>
            <person name="Ament-Velasquez S.L."/>
            <person name="Kruys A."/>
            <person name="Hutchinson M.I."/>
            <person name="Powell A.J."/>
            <person name="Barry K."/>
            <person name="Miller A.N."/>
            <person name="Grigoriev I.V."/>
            <person name="Debuchy R."/>
            <person name="Gladieux P."/>
            <person name="Thoren M.H."/>
            <person name="Johannesson H."/>
        </authorList>
    </citation>
    <scope>NUCLEOTIDE SEQUENCE</scope>
    <source>
        <strain evidence="3">CBS 141.50</strain>
    </source>
</reference>
<protein>
    <submittedName>
        <fullName evidence="3">GNAT domain-containing protein</fullName>
    </submittedName>
</protein>
<dbReference type="GO" id="GO:0016747">
    <property type="term" value="F:acyltransferase activity, transferring groups other than amino-acyl groups"/>
    <property type="evidence" value="ECO:0007669"/>
    <property type="project" value="InterPro"/>
</dbReference>
<dbReference type="SUPFAM" id="SSF55729">
    <property type="entry name" value="Acyl-CoA N-acyltransferases (Nat)"/>
    <property type="match status" value="1"/>
</dbReference>
<dbReference type="EMBL" id="MU853555">
    <property type="protein sequence ID" value="KAK4147891.1"/>
    <property type="molecule type" value="Genomic_DNA"/>
</dbReference>
<dbReference type="CDD" id="cd04301">
    <property type="entry name" value="NAT_SF"/>
    <property type="match status" value="1"/>
</dbReference>
<dbReference type="InterPro" id="IPR051531">
    <property type="entry name" value="N-acetyltransferase"/>
</dbReference>
<dbReference type="Gene3D" id="3.40.630.30">
    <property type="match status" value="1"/>
</dbReference>
<evidence type="ECO:0000259" key="2">
    <source>
        <dbReference type="PROSITE" id="PS51186"/>
    </source>
</evidence>
<proteinExistence type="predicted"/>
<dbReference type="Pfam" id="PF13302">
    <property type="entry name" value="Acetyltransf_3"/>
    <property type="match status" value="1"/>
</dbReference>
<keyword evidence="4" id="KW-1185">Reference proteome</keyword>
<dbReference type="InterPro" id="IPR016181">
    <property type="entry name" value="Acyl_CoA_acyltransferase"/>
</dbReference>
<sequence length="250" mass="27686">MAATAPESQTRPAPGPAPDPVSFIRVRTTVPRRPLPPNAVRQPIYTERLVLRTLTMDDLPDVRILRTQPEVMHWTAAGVPDGDLEQTRSRLMPFLPPGDGVTYNFGIYDRATGEFVGMGGSHQFRSSLGWPEIGYMIKKEYWGKGLGTELVKGWLGAWEALEREEVELEVDARTIDEEEKAAVAASGGLVRERLIAITATGNDKSQGVLQKAGFEWFLTWLALDSVKGSGPESLIELPSFRYFTQGKKSE</sequence>
<name>A0AAN6ZSZ0_9PEZI</name>
<dbReference type="PANTHER" id="PTHR43792:SF1">
    <property type="entry name" value="N-ACETYLTRANSFERASE DOMAIN-CONTAINING PROTEIN"/>
    <property type="match status" value="1"/>
</dbReference>
<gene>
    <name evidence="3" type="ORF">C8A04DRAFT_24453</name>
</gene>
<dbReference type="AlphaFoldDB" id="A0AAN6ZSZ0"/>
<comment type="caution">
    <text evidence="3">The sequence shown here is derived from an EMBL/GenBank/DDBJ whole genome shotgun (WGS) entry which is preliminary data.</text>
</comment>
<dbReference type="InterPro" id="IPR000182">
    <property type="entry name" value="GNAT_dom"/>
</dbReference>
<evidence type="ECO:0000256" key="1">
    <source>
        <dbReference type="SAM" id="MobiDB-lite"/>
    </source>
</evidence>